<keyword evidence="3" id="KW-1185">Reference proteome</keyword>
<dbReference type="InterPro" id="IPR025500">
    <property type="entry name" value="DUF4390"/>
</dbReference>
<feature type="chain" id="PRO_5015323515" description="Proline rich signal peptide protein" evidence="1">
    <location>
        <begin position="30"/>
        <end position="201"/>
    </location>
</feature>
<dbReference type="EMBL" id="BDOQ01000003">
    <property type="protein sequence ID" value="GBG13810.1"/>
    <property type="molecule type" value="Genomic_DNA"/>
</dbReference>
<evidence type="ECO:0000313" key="2">
    <source>
        <dbReference type="EMBL" id="GBG13810.1"/>
    </source>
</evidence>
<dbReference type="Pfam" id="PF14334">
    <property type="entry name" value="DUF4390"/>
    <property type="match status" value="1"/>
</dbReference>
<evidence type="ECO:0008006" key="4">
    <source>
        <dbReference type="Google" id="ProtNLM"/>
    </source>
</evidence>
<protein>
    <recommendedName>
        <fullName evidence="4">Proline rich signal peptide protein</fullName>
    </recommendedName>
</protein>
<reference evidence="2 3" key="1">
    <citation type="journal article" date="2018" name="Environ. Microbiol.">
        <title>Isolation and genomic characterization of Novimethylophilus kurashikiensis gen. nov. sp. nov., a new lanthanide-dependent methylotrophic species of Methylophilaceae.</title>
        <authorList>
            <person name="Lv H."/>
            <person name="Sahin N."/>
            <person name="Tani A."/>
        </authorList>
    </citation>
    <scope>NUCLEOTIDE SEQUENCE [LARGE SCALE GENOMIC DNA]</scope>
    <source>
        <strain evidence="2 3">La2-4</strain>
    </source>
</reference>
<comment type="caution">
    <text evidence="2">The sequence shown here is derived from an EMBL/GenBank/DDBJ whole genome shotgun (WGS) entry which is preliminary data.</text>
</comment>
<sequence length="201" mass="22899">MTASITRFCKKFSWILLCLTMVAFQPALAADITIEHAELVSGDEAYLLNARFGFDFNAEIEEAINKGVALNFLVEFALMEPHHYWFDEEVTSASQTIKLSYHALSRQYLVNIGTHQASYPSFQEAVQALSRIKDWAVVDKSLVKKGIPYYAMLRMRLDVNSLPKPLQVSSIGSDKWDLVSERHRWTPNFDKPALEKPTPDK</sequence>
<gene>
    <name evidence="2" type="ORF">NMK_1361</name>
</gene>
<organism evidence="2 3">
    <name type="scientific">Novimethylophilus kurashikiensis</name>
    <dbReference type="NCBI Taxonomy" id="1825523"/>
    <lineage>
        <taxon>Bacteria</taxon>
        <taxon>Pseudomonadati</taxon>
        <taxon>Pseudomonadota</taxon>
        <taxon>Betaproteobacteria</taxon>
        <taxon>Nitrosomonadales</taxon>
        <taxon>Methylophilaceae</taxon>
        <taxon>Novimethylophilus</taxon>
    </lineage>
</organism>
<evidence type="ECO:0000256" key="1">
    <source>
        <dbReference type="SAM" id="SignalP"/>
    </source>
</evidence>
<dbReference type="RefSeq" id="WP_227871397.1">
    <property type="nucleotide sequence ID" value="NZ_BDOQ01000003.1"/>
</dbReference>
<dbReference type="Proteomes" id="UP000245081">
    <property type="component" value="Unassembled WGS sequence"/>
</dbReference>
<dbReference type="AlphaFoldDB" id="A0A2R5F695"/>
<proteinExistence type="predicted"/>
<evidence type="ECO:0000313" key="3">
    <source>
        <dbReference type="Proteomes" id="UP000245081"/>
    </source>
</evidence>
<accession>A0A2R5F695</accession>
<feature type="signal peptide" evidence="1">
    <location>
        <begin position="1"/>
        <end position="29"/>
    </location>
</feature>
<keyword evidence="1" id="KW-0732">Signal</keyword>
<name>A0A2R5F695_9PROT</name>